<accession>A0A3E2BPM2</accession>
<reference evidence="3 4" key="1">
    <citation type="submission" date="2018-08" db="EMBL/GenBank/DDBJ databases">
        <title>Genome analysis of the thermophilic bacterium of the candidate phylum Aminicenantes from deep subsurface aquifer revealed its physiology and ecological role.</title>
        <authorList>
            <person name="Kadnikov V.V."/>
            <person name="Mardanov A.V."/>
            <person name="Beletsky A.V."/>
            <person name="Karnachuk O.V."/>
            <person name="Ravin N.V."/>
        </authorList>
    </citation>
    <scope>NUCLEOTIDE SEQUENCE [LARGE SCALE GENOMIC DNA]</scope>
    <source>
        <strain evidence="3">BY38</strain>
    </source>
</reference>
<dbReference type="EMBL" id="QUAH01000002">
    <property type="protein sequence ID" value="RFT16713.1"/>
    <property type="molecule type" value="Genomic_DNA"/>
</dbReference>
<dbReference type="GO" id="GO:0016787">
    <property type="term" value="F:hydrolase activity"/>
    <property type="evidence" value="ECO:0007669"/>
    <property type="project" value="UniProtKB-KW"/>
</dbReference>
<evidence type="ECO:0000313" key="3">
    <source>
        <dbReference type="EMBL" id="RFT16713.1"/>
    </source>
</evidence>
<dbReference type="InterPro" id="IPR052025">
    <property type="entry name" value="Xyloglucanase_GH74"/>
</dbReference>
<dbReference type="Proteomes" id="UP000257323">
    <property type="component" value="Unassembled WGS sequence"/>
</dbReference>
<evidence type="ECO:0000256" key="1">
    <source>
        <dbReference type="ARBA" id="ARBA00022737"/>
    </source>
</evidence>
<keyword evidence="3" id="KW-0378">Hydrolase</keyword>
<comment type="caution">
    <text evidence="3">The sequence shown here is derived from an EMBL/GenBank/DDBJ whole genome shotgun (WGS) entry which is preliminary data.</text>
</comment>
<keyword evidence="1" id="KW-0677">Repeat</keyword>
<evidence type="ECO:0000259" key="2">
    <source>
        <dbReference type="Pfam" id="PF15902"/>
    </source>
</evidence>
<sequence>MPGKLVSKPIFIKLLVMSLAMLVLMAAHLPAQLKLSSDDLGLFQFRNLGPFRAGSWVTCFAVPEFPSEAHLYTFYVGTRNGGVWKTTNNGTTFEPVFDGQSHLSIGAIALAPSSPETVWVGTGEAYCARSSHSGDGVYKSTDGGRTWKRMGLGDSHHIPRIIVHPRNPDIVYVAAMGHLFTPNAERGVFKTEDGGQTWKKVLYINDRVGVIDLVMDPANPEVLYAASYDKVRLPWHYEAGGPESGIYKTTDGGMTWKRLAGGLPSGYVGRIGIDIYRKNPQVLYAVVENFRQPTAEEVAAARKAGRPARPVPLGEVYRTDDGGQTWVKVNSGKEPLANKAPYSFNQLYIAPDNDQVLYITGVTLASSVDGGRTWRDADWPPQALFQSAFGDVRTLWIDPQNSKRILFGSDGGVYVSYDGGKTCHHFYNLPLGEIYALGVDMDEPYNIYAGLQDHDSWKGPSNSWSGQVNLSDWVTVGGGDGMYNVVDPTDSRWVYNCREFGNFYRLDQKTGTRQRIQPVRSQDKEPYRFNWTPPIHISPHNSSIVYIGAQVLLCSLNRGDDWEEISPDLTTNDKSKQSGAGNITFCTITTISESPRKPGVIWVGTDDGKVQLTTNGGASWSDCTPALARAGAPAQLWVSRVLASPHDPGTAFVAKSGFRNDDFKPYLFRTTDYGRTWTTISAGLPDSPVNVVVQDGQNPDLLFAGTDNGLYVSFDRGKSWLPFQNNMPAVKVTDLVIHPREADLVVGTYGRGIWVVNIWPLREMKPEIMNEPVHLFSVRPAIQKQYPVFGNYHLTGDSHLFTPNEPDEVVIHYYLKQESGEKVKVGIYDAERKLLRELEGPGKAGLNRVSWDMRKAGEGRPGPRVEPGKYFVVLQVAGARLERPALISKRISWSLGPQPVVLMTPDRQDNLEE</sequence>
<name>A0A3E2BPM2_9BACT</name>
<dbReference type="Gene3D" id="2.60.40.4070">
    <property type="match status" value="1"/>
</dbReference>
<dbReference type="GO" id="GO:0010411">
    <property type="term" value="P:xyloglucan metabolic process"/>
    <property type="evidence" value="ECO:0007669"/>
    <property type="project" value="TreeGrafter"/>
</dbReference>
<dbReference type="PANTHER" id="PTHR43739:SF5">
    <property type="entry name" value="EXO-ALPHA-SIALIDASE"/>
    <property type="match status" value="1"/>
</dbReference>
<proteinExistence type="predicted"/>
<evidence type="ECO:0000313" key="4">
    <source>
        <dbReference type="Proteomes" id="UP000257323"/>
    </source>
</evidence>
<gene>
    <name evidence="3" type="ORF">OP8BY_1326</name>
</gene>
<dbReference type="SUPFAM" id="SSF110296">
    <property type="entry name" value="Oligoxyloglucan reducing end-specific cellobiohydrolase"/>
    <property type="match status" value="2"/>
</dbReference>
<dbReference type="PANTHER" id="PTHR43739">
    <property type="entry name" value="XYLOGLUCANASE (EUROFUNG)"/>
    <property type="match status" value="1"/>
</dbReference>
<organism evidence="3 4">
    <name type="scientific">Candidatus Saccharicenans subterraneus</name>
    <dbReference type="NCBI Taxonomy" id="2508984"/>
    <lineage>
        <taxon>Bacteria</taxon>
        <taxon>Candidatus Aminicenantota</taxon>
        <taxon>Candidatus Aminicenantia</taxon>
        <taxon>Candidatus Aminicenantales</taxon>
        <taxon>Candidatus Saccharicenantaceae</taxon>
        <taxon>Candidatus Saccharicenans</taxon>
    </lineage>
</organism>
<dbReference type="Pfam" id="PF15902">
    <property type="entry name" value="Sortilin-Vps10"/>
    <property type="match status" value="1"/>
</dbReference>
<dbReference type="Gene3D" id="2.130.10.10">
    <property type="entry name" value="YVTN repeat-like/Quinoprotein amine dehydrogenase"/>
    <property type="match status" value="5"/>
</dbReference>
<dbReference type="InterPro" id="IPR031778">
    <property type="entry name" value="Sortilin_N"/>
</dbReference>
<dbReference type="CDD" id="cd15482">
    <property type="entry name" value="Sialidase_non-viral"/>
    <property type="match status" value="1"/>
</dbReference>
<protein>
    <submittedName>
        <fullName evidence="3">Glycosyl hydrolase, BNR repeat</fullName>
    </submittedName>
</protein>
<dbReference type="AlphaFoldDB" id="A0A3E2BPM2"/>
<dbReference type="InterPro" id="IPR015943">
    <property type="entry name" value="WD40/YVTN_repeat-like_dom_sf"/>
</dbReference>
<feature type="domain" description="Sortilin N-terminal" evidence="2">
    <location>
        <begin position="137"/>
        <end position="261"/>
    </location>
</feature>